<evidence type="ECO:0000256" key="5">
    <source>
        <dbReference type="ARBA" id="ARBA00022989"/>
    </source>
</evidence>
<keyword evidence="4 7" id="KW-0812">Transmembrane</keyword>
<feature type="domain" description="Acyltransferase 3" evidence="8">
    <location>
        <begin position="7"/>
        <end position="289"/>
    </location>
</feature>
<dbReference type="AlphaFoldDB" id="A0A212J240"/>
<keyword evidence="6 7" id="KW-0472">Membrane</keyword>
<keyword evidence="5 7" id="KW-1133">Transmembrane helix</keyword>
<name>A0A212J240_9BACT</name>
<dbReference type="PANTHER" id="PTHR40074:SF2">
    <property type="entry name" value="O-ACETYLTRANSFERASE WECH"/>
    <property type="match status" value="1"/>
</dbReference>
<dbReference type="GO" id="GO:0009246">
    <property type="term" value="P:enterobacterial common antigen biosynthetic process"/>
    <property type="evidence" value="ECO:0007669"/>
    <property type="project" value="TreeGrafter"/>
</dbReference>
<dbReference type="GO" id="GO:0005886">
    <property type="term" value="C:plasma membrane"/>
    <property type="evidence" value="ECO:0007669"/>
    <property type="project" value="UniProtKB-SubCell"/>
</dbReference>
<evidence type="ECO:0000256" key="1">
    <source>
        <dbReference type="ARBA" id="ARBA00004651"/>
    </source>
</evidence>
<dbReference type="RefSeq" id="WP_296938750.1">
    <property type="nucleotide sequence ID" value="NZ_LT599032.1"/>
</dbReference>
<feature type="transmembrane region" description="Helical" evidence="7">
    <location>
        <begin position="218"/>
        <end position="234"/>
    </location>
</feature>
<feature type="transmembrane region" description="Helical" evidence="7">
    <location>
        <begin position="188"/>
        <end position="206"/>
    </location>
</feature>
<dbReference type="InterPro" id="IPR002656">
    <property type="entry name" value="Acyl_transf_3_dom"/>
</dbReference>
<evidence type="ECO:0000256" key="6">
    <source>
        <dbReference type="ARBA" id="ARBA00023136"/>
    </source>
</evidence>
<feature type="transmembrane region" description="Helical" evidence="7">
    <location>
        <begin position="157"/>
        <end position="176"/>
    </location>
</feature>
<feature type="transmembrane region" description="Helical" evidence="7">
    <location>
        <begin position="133"/>
        <end position="151"/>
    </location>
</feature>
<dbReference type="EMBL" id="FLUM01000001">
    <property type="protein sequence ID" value="SBV93414.1"/>
    <property type="molecule type" value="Genomic_DNA"/>
</dbReference>
<gene>
    <name evidence="9" type="ORF">KL86DYS1_10861</name>
</gene>
<dbReference type="Pfam" id="PF01757">
    <property type="entry name" value="Acyl_transf_3"/>
    <property type="match status" value="1"/>
</dbReference>
<accession>A0A212J240</accession>
<evidence type="ECO:0000256" key="7">
    <source>
        <dbReference type="SAM" id="Phobius"/>
    </source>
</evidence>
<feature type="transmembrane region" description="Helical" evidence="7">
    <location>
        <begin position="246"/>
        <end position="264"/>
    </location>
</feature>
<proteinExistence type="inferred from homology"/>
<evidence type="ECO:0000256" key="3">
    <source>
        <dbReference type="ARBA" id="ARBA00022475"/>
    </source>
</evidence>
<protein>
    <recommendedName>
        <fullName evidence="8">Acyltransferase 3 domain-containing protein</fullName>
    </recommendedName>
</protein>
<keyword evidence="3" id="KW-1003">Cell membrane</keyword>
<feature type="transmembrane region" description="Helical" evidence="7">
    <location>
        <begin position="33"/>
        <end position="58"/>
    </location>
</feature>
<evidence type="ECO:0000259" key="8">
    <source>
        <dbReference type="Pfam" id="PF01757"/>
    </source>
</evidence>
<feature type="transmembrane region" description="Helical" evidence="7">
    <location>
        <begin position="276"/>
        <end position="293"/>
    </location>
</feature>
<comment type="subcellular location">
    <subcellularLocation>
        <location evidence="1">Cell membrane</location>
        <topology evidence="1">Multi-pass membrane protein</topology>
    </subcellularLocation>
</comment>
<comment type="similarity">
    <text evidence="2">Belongs to the acyltransferase 3 family.</text>
</comment>
<dbReference type="PANTHER" id="PTHR40074">
    <property type="entry name" value="O-ACETYLTRANSFERASE WECH"/>
    <property type="match status" value="1"/>
</dbReference>
<organism evidence="9">
    <name type="scientific">uncultured Dysgonomonas sp</name>
    <dbReference type="NCBI Taxonomy" id="206096"/>
    <lineage>
        <taxon>Bacteria</taxon>
        <taxon>Pseudomonadati</taxon>
        <taxon>Bacteroidota</taxon>
        <taxon>Bacteroidia</taxon>
        <taxon>Bacteroidales</taxon>
        <taxon>Dysgonomonadaceae</taxon>
        <taxon>Dysgonomonas</taxon>
        <taxon>environmental samples</taxon>
    </lineage>
</organism>
<reference evidence="9" key="1">
    <citation type="submission" date="2016-04" db="EMBL/GenBank/DDBJ databases">
        <authorList>
            <person name="Evans L.H."/>
            <person name="Alamgir A."/>
            <person name="Owens N."/>
            <person name="Weber N.D."/>
            <person name="Virtaneva K."/>
            <person name="Barbian K."/>
            <person name="Babar A."/>
            <person name="Rosenke K."/>
        </authorList>
    </citation>
    <scope>NUCLEOTIDE SEQUENCE</scope>
    <source>
        <strain evidence="9">86-1</strain>
    </source>
</reference>
<feature type="transmembrane region" description="Helical" evidence="7">
    <location>
        <begin position="70"/>
        <end position="90"/>
    </location>
</feature>
<evidence type="ECO:0000256" key="4">
    <source>
        <dbReference type="ARBA" id="ARBA00022692"/>
    </source>
</evidence>
<feature type="transmembrane region" description="Helical" evidence="7">
    <location>
        <begin position="110"/>
        <end position="126"/>
    </location>
</feature>
<evidence type="ECO:0000256" key="2">
    <source>
        <dbReference type="ARBA" id="ARBA00007400"/>
    </source>
</evidence>
<dbReference type="GO" id="GO:0016413">
    <property type="term" value="F:O-acetyltransferase activity"/>
    <property type="evidence" value="ECO:0007669"/>
    <property type="project" value="TreeGrafter"/>
</dbReference>
<sequence>MERNVLLDYFKIILCILVIGGHMQPLFGDSQFISWYIPNGISRVTVPVFLIISGYYVFSKLNDPKAFKKYMKHFILIYLVWTLIYTPYFITSVRPVDFLIVLLTGYYHLWYMPTAIVGLLILFFAKKYIKNDYYMLALALILYLAGYLLSFHFNKIFIFRNGFTIGFMFVFAGYFIRSKQFDKKSNLYIIPLACIALLANAYEAYYTYTHAMKPNQDMMLSILVLSPALFTLVLRNPIMKVGKGFLNILPSAIYFVHPFAISLIDVPLEYKIYKLPYVFLLSIVFSFIVYHLNKKVKIFL</sequence>
<evidence type="ECO:0000313" key="9">
    <source>
        <dbReference type="EMBL" id="SBV93414.1"/>
    </source>
</evidence>
<feature type="transmembrane region" description="Helical" evidence="7">
    <location>
        <begin position="9"/>
        <end position="27"/>
    </location>
</feature>